<dbReference type="Proteomes" id="UP000195652">
    <property type="component" value="Chromosome"/>
</dbReference>
<evidence type="ECO:0000313" key="4">
    <source>
        <dbReference type="EMBL" id="ARU45171.1"/>
    </source>
</evidence>
<reference evidence="4 5" key="4">
    <citation type="journal article" date="2020" name="PLoS ONE">
        <title>Taxonomic classification of strain PO100/5 shows a broader geographic distribution and genetic markers of the recently described Corynebacterium silvaticum.</title>
        <authorList>
            <person name="Viana M.V.C."/>
            <person name="Profeta R."/>
            <person name="da Silva A.L."/>
            <person name="Hurtado R."/>
            <person name="Cerqueira J.C."/>
            <person name="Ribeiro B.F.S."/>
            <person name="Almeida M.O."/>
            <person name="Morais-Rodrigues F."/>
            <person name="Soares S.C."/>
            <person name="Oliveira M."/>
            <person name="Tavares L."/>
            <person name="Figueiredo H."/>
            <person name="Wattam A.R."/>
            <person name="Barh D."/>
            <person name="Ghosh P."/>
            <person name="Silva A."/>
            <person name="Azevedo V."/>
        </authorList>
    </citation>
    <scope>NUCLEOTIDE SEQUENCE [LARGE SCALE GENOMIC DNA]</scope>
    <source>
        <strain evidence="4 5">PO100/5</strain>
    </source>
</reference>
<feature type="domain" description="Long Rib" evidence="3">
    <location>
        <begin position="89"/>
        <end position="173"/>
    </location>
</feature>
<dbReference type="GeneID" id="75006701"/>
<dbReference type="Pfam" id="PF18957">
    <property type="entry name" value="RibLong"/>
    <property type="match status" value="1"/>
</dbReference>
<feature type="region of interest" description="Disordered" evidence="1">
    <location>
        <begin position="34"/>
        <end position="55"/>
    </location>
</feature>
<keyword evidence="2" id="KW-0732">Signal</keyword>
<proteinExistence type="predicted"/>
<dbReference type="EMBL" id="CP021417">
    <property type="protein sequence ID" value="ARU45171.1"/>
    <property type="molecule type" value="Genomic_DNA"/>
</dbReference>
<feature type="chain" id="PRO_5041182017" evidence="2">
    <location>
        <begin position="36"/>
        <end position="175"/>
    </location>
</feature>
<dbReference type="AlphaFoldDB" id="A0A7Y4LKR2"/>
<dbReference type="NCBIfam" id="NF038186">
    <property type="entry name" value="YPDG_rpt"/>
    <property type="match status" value="1"/>
</dbReference>
<dbReference type="RefSeq" id="WP_087453062.1">
    <property type="nucleotide sequence ID" value="NZ_CP021417.2"/>
</dbReference>
<evidence type="ECO:0000256" key="2">
    <source>
        <dbReference type="SAM" id="SignalP"/>
    </source>
</evidence>
<evidence type="ECO:0000259" key="3">
    <source>
        <dbReference type="Pfam" id="PF18957"/>
    </source>
</evidence>
<feature type="signal peptide" evidence="2">
    <location>
        <begin position="1"/>
        <end position="35"/>
    </location>
</feature>
<evidence type="ECO:0000256" key="1">
    <source>
        <dbReference type="SAM" id="MobiDB-lite"/>
    </source>
</evidence>
<protein>
    <submittedName>
        <fullName evidence="4">YPDG domain-containing protein</fullName>
    </submittedName>
</protein>
<sequence length="175" mass="18162">MSSNKNVALRNLAVAAGATALGLGAVFGTAGAAMAADEPATPPAVNAEKPAPTIEQDIPVEVDKPELLDLDDAPDVETPEVDDLDDVLKYEPTTVAAGHTAYADIKGEVDDDTIFGYSQSGIPEGWFVSVDEETGKVSVSASPDAKPGDTYTVKVKVIDLDGKVTWAETPFTVGE</sequence>
<gene>
    <name evidence="4" type="ORF">CBE74_00070</name>
</gene>
<evidence type="ECO:0000313" key="5">
    <source>
        <dbReference type="Proteomes" id="UP000195652"/>
    </source>
</evidence>
<dbReference type="InterPro" id="IPR044055">
    <property type="entry name" value="RibLong"/>
</dbReference>
<name>A0A7Y4LKR2_9CORY</name>
<accession>A0A7Y4LKR2</accession>
<keyword evidence="5" id="KW-1185">Reference proteome</keyword>
<reference evidence="4 5" key="2">
    <citation type="journal article" date="2020" name="Antonie Van Leeuwenhoek">
        <title>Phylogenomic characterisation of a novel corynebacterial species pathogenic to animals.</title>
        <authorList>
            <person name="Moller J."/>
            <person name="Musella L."/>
            <person name="Melnikov V."/>
            <person name="Geissdorfer W."/>
            <person name="Burkovski A."/>
            <person name="Sangal V."/>
        </authorList>
    </citation>
    <scope>NUCLEOTIDE SEQUENCE [LARGE SCALE GENOMIC DNA]</scope>
    <source>
        <strain evidence="4 5">PO100/5</strain>
    </source>
</reference>
<organism evidence="4 5">
    <name type="scientific">Corynebacterium silvaticum</name>
    <dbReference type="NCBI Taxonomy" id="2320431"/>
    <lineage>
        <taxon>Bacteria</taxon>
        <taxon>Bacillati</taxon>
        <taxon>Actinomycetota</taxon>
        <taxon>Actinomycetes</taxon>
        <taxon>Mycobacteriales</taxon>
        <taxon>Corynebacteriaceae</taxon>
        <taxon>Corynebacterium</taxon>
    </lineage>
</organism>
<reference evidence="4 5" key="1">
    <citation type="journal article" date="2014" name="BMC Vet. Res.">
        <title>First report of Corynebacterium pseudotuberculosis from caseous lymphadenitis lesions in Black Alentejano pig (Sus scrofa domesticus).</title>
        <authorList>
            <person name="Oliveira M."/>
            <person name="Barroco C."/>
            <person name="Mottola C."/>
            <person name="Santos R."/>
            <person name="Lemsaddek A."/>
            <person name="Tavares L."/>
            <person name="Semedo-Lemsaddek T."/>
        </authorList>
    </citation>
    <scope>NUCLEOTIDE SEQUENCE [LARGE SCALE GENOMIC DNA]</scope>
    <source>
        <strain evidence="4 5">PO100/5</strain>
    </source>
</reference>
<dbReference type="KEGG" id="csil:CBE74_00070"/>
<reference evidence="4 5" key="3">
    <citation type="journal article" date="2020" name="Int. J. Syst. Evol. Microbiol.">
        <title>Corynebacterium silvaticum sp. nov., a unique group of NTTB corynebacteria in wild boar and roe deer.</title>
        <authorList>
            <person name="Dangel A."/>
            <person name="Berger A."/>
            <person name="Rau J."/>
            <person name="Eisenberg T."/>
            <person name="Kampfer P."/>
            <person name="Margos G."/>
            <person name="Contzen M."/>
            <person name="Busse H.J."/>
            <person name="Konrad R."/>
            <person name="Peters M."/>
            <person name="Sting R."/>
            <person name="Sing A."/>
        </authorList>
    </citation>
    <scope>NUCLEOTIDE SEQUENCE [LARGE SCALE GENOMIC DNA]</scope>
    <source>
        <strain evidence="4 5">PO100/5</strain>
    </source>
</reference>